<sequence length="285" mass="33609">MKDSIYNYVSKFPVIYSIIDKNNDVTVGKNTSNCESFKADKLSNYHSAVEFTKLCAKTAENQKVIVNDPNFSEAAYCEYINYWIYDTLKSLDPFNYSSLLDKFYEKLDNLKDCKKYNRDISPEMHKKLKDLYEMYDDFNKFKKESLDNLIGTCNYGITCVEKYNKYVKKCKRYYKNGLCMNLIYFKYEYDDHIKNITNISKCKHKIKNLEPIKSDLAAIISLSFVLMTLISFILLYLYKFTSFGPWISTNLGGKNIRNKPDKRMQRLQNTSENDGTRYKLPYHST</sequence>
<dbReference type="Pfam" id="PF05795">
    <property type="entry name" value="Plasmodium_Vir"/>
    <property type="match status" value="1"/>
</dbReference>
<gene>
    <name evidence="2" type="ORF">PVW1_050044800</name>
</gene>
<accession>A0A8S4HIU9</accession>
<proteinExistence type="predicted"/>
<keyword evidence="1" id="KW-0472">Membrane</keyword>
<dbReference type="EMBL" id="CAJZCX010000010">
    <property type="protein sequence ID" value="CAG9480122.1"/>
    <property type="molecule type" value="Genomic_DNA"/>
</dbReference>
<evidence type="ECO:0000313" key="2">
    <source>
        <dbReference type="EMBL" id="CAG9480122.1"/>
    </source>
</evidence>
<keyword evidence="1" id="KW-1133">Transmembrane helix</keyword>
<protein>
    <submittedName>
        <fullName evidence="2">(malaria parasite P. vivax) hypothetical protein</fullName>
    </submittedName>
</protein>
<feature type="transmembrane region" description="Helical" evidence="1">
    <location>
        <begin position="216"/>
        <end position="238"/>
    </location>
</feature>
<dbReference type="AlphaFoldDB" id="A0A8S4HIU9"/>
<name>A0A8S4HIU9_PLAVI</name>
<evidence type="ECO:0000313" key="3">
    <source>
        <dbReference type="Proteomes" id="UP000779233"/>
    </source>
</evidence>
<comment type="caution">
    <text evidence="2">The sequence shown here is derived from an EMBL/GenBank/DDBJ whole genome shotgun (WGS) entry which is preliminary data.</text>
</comment>
<evidence type="ECO:0000256" key="1">
    <source>
        <dbReference type="SAM" id="Phobius"/>
    </source>
</evidence>
<keyword evidence="1" id="KW-0812">Transmembrane</keyword>
<organism evidence="2 3">
    <name type="scientific">Plasmodium vivax</name>
    <name type="common">malaria parasite P. vivax</name>
    <dbReference type="NCBI Taxonomy" id="5855"/>
    <lineage>
        <taxon>Eukaryota</taxon>
        <taxon>Sar</taxon>
        <taxon>Alveolata</taxon>
        <taxon>Apicomplexa</taxon>
        <taxon>Aconoidasida</taxon>
        <taxon>Haemosporida</taxon>
        <taxon>Plasmodiidae</taxon>
        <taxon>Plasmodium</taxon>
        <taxon>Plasmodium (Plasmodium)</taxon>
    </lineage>
</organism>
<dbReference type="InterPro" id="IPR008780">
    <property type="entry name" value="Plasmodium_Vir"/>
</dbReference>
<reference evidence="2" key="1">
    <citation type="submission" date="2021-09" db="EMBL/GenBank/DDBJ databases">
        <authorList>
            <consortium name="Pathogen Informatics"/>
        </authorList>
    </citation>
    <scope>NUCLEOTIDE SEQUENCE</scope>
    <source>
        <strain evidence="2">PvW1</strain>
    </source>
</reference>
<dbReference type="Proteomes" id="UP000779233">
    <property type="component" value="Unassembled WGS sequence"/>
</dbReference>